<accession>A0ABX1D2K8</accession>
<evidence type="ECO:0000313" key="4">
    <source>
        <dbReference type="Proteomes" id="UP000703674"/>
    </source>
</evidence>
<dbReference type="RefSeq" id="WP_168138673.1">
    <property type="nucleotide sequence ID" value="NZ_JAAVJR010000006.1"/>
</dbReference>
<gene>
    <name evidence="3" type="ORF">HC175_11605</name>
</gene>
<keyword evidence="1" id="KW-0238">DNA-binding</keyword>
<dbReference type="CDD" id="cd00397">
    <property type="entry name" value="DNA_BRE_C"/>
    <property type="match status" value="1"/>
</dbReference>
<dbReference type="InterPro" id="IPR011010">
    <property type="entry name" value="DNA_brk_join_enz"/>
</dbReference>
<protein>
    <recommendedName>
        <fullName evidence="5">Phage integrase family protein</fullName>
    </recommendedName>
</protein>
<dbReference type="Gene3D" id="1.10.150.130">
    <property type="match status" value="1"/>
</dbReference>
<evidence type="ECO:0000256" key="1">
    <source>
        <dbReference type="ARBA" id="ARBA00023125"/>
    </source>
</evidence>
<proteinExistence type="predicted"/>
<dbReference type="InterPro" id="IPR010998">
    <property type="entry name" value="Integrase_recombinase_N"/>
</dbReference>
<organism evidence="3 4">
    <name type="scientific">Salinimicrobium oceani</name>
    <dbReference type="NCBI Taxonomy" id="2722702"/>
    <lineage>
        <taxon>Bacteria</taxon>
        <taxon>Pseudomonadati</taxon>
        <taxon>Bacteroidota</taxon>
        <taxon>Flavobacteriia</taxon>
        <taxon>Flavobacteriales</taxon>
        <taxon>Flavobacteriaceae</taxon>
        <taxon>Salinimicrobium</taxon>
    </lineage>
</organism>
<reference evidence="3 4" key="1">
    <citation type="submission" date="2020-03" db="EMBL/GenBank/DDBJ databases">
        <title>Salinimicrobium sp. nov, isolated from SCS.</title>
        <authorList>
            <person name="Cao W.R."/>
        </authorList>
    </citation>
    <scope>NUCLEOTIDE SEQUENCE [LARGE SCALE GENOMIC DNA]</scope>
    <source>
        <strain evidence="4">J15B91</strain>
    </source>
</reference>
<name>A0ABX1D2K8_9FLAO</name>
<evidence type="ECO:0000313" key="3">
    <source>
        <dbReference type="EMBL" id="NJW53567.1"/>
    </source>
</evidence>
<evidence type="ECO:0008006" key="5">
    <source>
        <dbReference type="Google" id="ProtNLM"/>
    </source>
</evidence>
<keyword evidence="2" id="KW-0233">DNA recombination</keyword>
<comment type="caution">
    <text evidence="3">The sequence shown here is derived from an EMBL/GenBank/DDBJ whole genome shotgun (WGS) entry which is preliminary data.</text>
</comment>
<dbReference type="EMBL" id="JAAVJR010000006">
    <property type="protein sequence ID" value="NJW53567.1"/>
    <property type="molecule type" value="Genomic_DNA"/>
</dbReference>
<evidence type="ECO:0000256" key="2">
    <source>
        <dbReference type="ARBA" id="ARBA00023172"/>
    </source>
</evidence>
<dbReference type="InterPro" id="IPR013762">
    <property type="entry name" value="Integrase-like_cat_sf"/>
</dbReference>
<dbReference type="Gene3D" id="1.10.443.10">
    <property type="entry name" value="Intergrase catalytic core"/>
    <property type="match status" value="1"/>
</dbReference>
<dbReference type="Proteomes" id="UP000703674">
    <property type="component" value="Unassembled WGS sequence"/>
</dbReference>
<keyword evidence="4" id="KW-1185">Reference proteome</keyword>
<sequence length="434" mass="51113">MKIEIYDESRPNGRHKIITIDMAVKKYTDPKLYIPKINGKPTVAPGKHWYVWFRWTYSDGSRQKFKYSKKINFLKTVQERKAAGEALKKGLAVALDRGWVPGNKKQEETSDPKKIDRGNIKTLASAMEFAMEIKRRSGKKETTLHGYEFHMNKFLEWAKNNGFYGMDVRNFTLDHFYQFHDYLRFEYVKEDTKEPLSGSSVNNFKRSISALFSTMKNERLIDSNFIKDIPAVDSEPVNNKPFTVDQILEIKEYLAKRDPYLIHFISFMLYPLLRPREICRLRVRDINTTNWFFSVETKTSSISYRRIIDKIKPTLAALDIEGKPGSFHIFTNENEPKDWSSAKLKSRYDHFGERFRVVKKALGYGREYGLYSCRHTAILDLYYSLQKRKMNEQEILFKLMPITQHKSIAGLKNYLRNLKMIMPADHSDIYTIEF</sequence>
<dbReference type="SUPFAM" id="SSF56349">
    <property type="entry name" value="DNA breaking-rejoining enzymes"/>
    <property type="match status" value="1"/>
</dbReference>